<evidence type="ECO:0000313" key="9">
    <source>
        <dbReference type="EMBL" id="AOR24042.1"/>
    </source>
</evidence>
<evidence type="ECO:0000256" key="3">
    <source>
        <dbReference type="ARBA" id="ARBA00018111"/>
    </source>
</evidence>
<dbReference type="EMBL" id="CP017253">
    <property type="protein sequence ID" value="AOR24042.1"/>
    <property type="molecule type" value="Genomic_DNA"/>
</dbReference>
<dbReference type="GO" id="GO:0005737">
    <property type="term" value="C:cytoplasm"/>
    <property type="evidence" value="ECO:0007669"/>
    <property type="project" value="UniProtKB-SubCell"/>
</dbReference>
<dbReference type="RefSeq" id="WP_069680181.1">
    <property type="nucleotide sequence ID" value="NZ_CP017253.2"/>
</dbReference>
<dbReference type="HAMAP" id="MF_01114">
    <property type="entry name" value="RecX"/>
    <property type="match status" value="1"/>
</dbReference>
<evidence type="ECO:0000313" key="10">
    <source>
        <dbReference type="Proteomes" id="UP000094652"/>
    </source>
</evidence>
<protein>
    <recommendedName>
        <fullName evidence="3 5">Regulatory protein RecX</fullName>
    </recommendedName>
</protein>
<dbReference type="Pfam" id="PF21981">
    <property type="entry name" value="RecX_HTH3"/>
    <property type="match status" value="1"/>
</dbReference>
<feature type="domain" description="RecX third three-helical" evidence="7">
    <location>
        <begin position="156"/>
        <end position="201"/>
    </location>
</feature>
<evidence type="ECO:0000256" key="1">
    <source>
        <dbReference type="ARBA" id="ARBA00004496"/>
    </source>
</evidence>
<dbReference type="Pfam" id="PF02631">
    <property type="entry name" value="RecX_HTH2"/>
    <property type="match status" value="1"/>
</dbReference>
<comment type="similarity">
    <text evidence="2 5">Belongs to the RecX family.</text>
</comment>
<proteinExistence type="inferred from homology"/>
<evidence type="ECO:0000256" key="2">
    <source>
        <dbReference type="ARBA" id="ARBA00009695"/>
    </source>
</evidence>
<dbReference type="GO" id="GO:0006282">
    <property type="term" value="P:regulation of DNA repair"/>
    <property type="evidence" value="ECO:0007669"/>
    <property type="project" value="UniProtKB-UniRule"/>
</dbReference>
<evidence type="ECO:0000259" key="6">
    <source>
        <dbReference type="Pfam" id="PF02631"/>
    </source>
</evidence>
<organism evidence="9 10">
    <name type="scientific">Clostridium taeniosporum</name>
    <dbReference type="NCBI Taxonomy" id="394958"/>
    <lineage>
        <taxon>Bacteria</taxon>
        <taxon>Bacillati</taxon>
        <taxon>Bacillota</taxon>
        <taxon>Clostridia</taxon>
        <taxon>Eubacteriales</taxon>
        <taxon>Clostridiaceae</taxon>
        <taxon>Clostridium</taxon>
    </lineage>
</organism>
<dbReference type="KEGG" id="ctae:BGI42_09995"/>
<dbReference type="InterPro" id="IPR036388">
    <property type="entry name" value="WH-like_DNA-bd_sf"/>
</dbReference>
<gene>
    <name evidence="5" type="primary">recX</name>
    <name evidence="9" type="ORF">BGI42_09995</name>
</gene>
<evidence type="ECO:0000256" key="4">
    <source>
        <dbReference type="ARBA" id="ARBA00022490"/>
    </source>
</evidence>
<dbReference type="InterPro" id="IPR053926">
    <property type="entry name" value="RecX_HTH_1st"/>
</dbReference>
<dbReference type="Gene3D" id="1.10.10.10">
    <property type="entry name" value="Winged helix-like DNA-binding domain superfamily/Winged helix DNA-binding domain"/>
    <property type="match status" value="3"/>
</dbReference>
<reference evidence="10" key="1">
    <citation type="submission" date="2016-09" db="EMBL/GenBank/DDBJ databases">
        <title>Genomics of Clostridium taeniosporum, an organism which forms endospores with ribbon-like appendages.</title>
        <authorList>
            <person name="Walker J.R."/>
        </authorList>
    </citation>
    <scope>NUCLEOTIDE SEQUENCE [LARGE SCALE GENOMIC DNA]</scope>
    <source>
        <strain evidence="10">1/k</strain>
    </source>
</reference>
<dbReference type="PANTHER" id="PTHR33602:SF1">
    <property type="entry name" value="REGULATORY PROTEIN RECX FAMILY PROTEIN"/>
    <property type="match status" value="1"/>
</dbReference>
<dbReference type="InterPro" id="IPR053924">
    <property type="entry name" value="RecX_HTH_2nd"/>
</dbReference>
<sequence>MEKITKLEVQKRNKERVNVFLDYEYAFSISTELIYKEGIKVKDEVNSEKLKDLAKKDGIIKCREAAIRTIERSLKTEKQVRDKLNLKGYEEEAINKSIDFLKKYNFLDDKDYVKKFIKDKLKSQGSNKIKYSLMQKGIAKELIEEELNSIDKENEKEIAHSLAYKKLNNLKKTENDKYKLSNKLYRFLLSKGYNYEIIKEIVKEIIEFEFVD</sequence>
<name>A0A1D7XL23_9CLOT</name>
<dbReference type="STRING" id="394958.BGI42_09995"/>
<dbReference type="AlphaFoldDB" id="A0A1D7XL23"/>
<evidence type="ECO:0000256" key="5">
    <source>
        <dbReference type="HAMAP-Rule" id="MF_01114"/>
    </source>
</evidence>
<keyword evidence="10" id="KW-1185">Reference proteome</keyword>
<accession>A0A1D7XL23</accession>
<dbReference type="OrthoDB" id="5421057at2"/>
<comment type="function">
    <text evidence="5">Modulates RecA activity.</text>
</comment>
<feature type="domain" description="RecX second three-helical" evidence="6">
    <location>
        <begin position="108"/>
        <end position="145"/>
    </location>
</feature>
<evidence type="ECO:0000259" key="8">
    <source>
        <dbReference type="Pfam" id="PF21982"/>
    </source>
</evidence>
<evidence type="ECO:0000259" key="7">
    <source>
        <dbReference type="Pfam" id="PF21981"/>
    </source>
</evidence>
<dbReference type="NCBIfam" id="NF001058">
    <property type="entry name" value="PRK00117.4-1"/>
    <property type="match status" value="1"/>
</dbReference>
<keyword evidence="4 5" id="KW-0963">Cytoplasm</keyword>
<comment type="subcellular location">
    <subcellularLocation>
        <location evidence="1 5">Cytoplasm</location>
    </subcellularLocation>
</comment>
<dbReference type="InterPro" id="IPR003783">
    <property type="entry name" value="Regulatory_RecX"/>
</dbReference>
<dbReference type="PANTHER" id="PTHR33602">
    <property type="entry name" value="REGULATORY PROTEIN RECX FAMILY PROTEIN"/>
    <property type="match status" value="1"/>
</dbReference>
<dbReference type="Proteomes" id="UP000094652">
    <property type="component" value="Chromosome"/>
</dbReference>
<dbReference type="Pfam" id="PF21982">
    <property type="entry name" value="RecX_HTH1"/>
    <property type="match status" value="1"/>
</dbReference>
<dbReference type="InterPro" id="IPR053925">
    <property type="entry name" value="RecX_HTH_3rd"/>
</dbReference>
<feature type="domain" description="RecX first three-helical" evidence="8">
    <location>
        <begin position="62"/>
        <end position="101"/>
    </location>
</feature>